<feature type="domain" description="MYND-type" evidence="5">
    <location>
        <begin position="218"/>
        <end position="259"/>
    </location>
</feature>
<dbReference type="InterPro" id="IPR002893">
    <property type="entry name" value="Znf_MYND"/>
</dbReference>
<accession>A0A9P5XVF1</accession>
<keyword evidence="3" id="KW-0862">Zinc</keyword>
<sequence>MEPGRDLDSYGRLLFTGDHTMIRADFLERISTKESTLGSVEAARLSVSKDLYAMSWGPTKVPLYNLLGLFMLIEPDLRPEYLEISRFFIDTARVPVTGVDLSGTTALSHSFSTKPGFDFEYAQMLYDAGGDVNHKNRYGATVAQEIVQVYEFQNKQAVRGAKKAFSWYLAHGGNIDIADTDGCAVRGTILKMKHLLGDFVKIAETEDKRRAARSGVCCTTCGREDKKLLVCGRCKKARYCEPSGRICQKVDWPRHKTQCKA</sequence>
<dbReference type="InterPro" id="IPR036770">
    <property type="entry name" value="Ankyrin_rpt-contain_sf"/>
</dbReference>
<evidence type="ECO:0000256" key="3">
    <source>
        <dbReference type="ARBA" id="ARBA00022833"/>
    </source>
</evidence>
<organism evidence="6 7">
    <name type="scientific">Collybia nuda</name>
    <dbReference type="NCBI Taxonomy" id="64659"/>
    <lineage>
        <taxon>Eukaryota</taxon>
        <taxon>Fungi</taxon>
        <taxon>Dikarya</taxon>
        <taxon>Basidiomycota</taxon>
        <taxon>Agaricomycotina</taxon>
        <taxon>Agaricomycetes</taxon>
        <taxon>Agaricomycetidae</taxon>
        <taxon>Agaricales</taxon>
        <taxon>Tricholomatineae</taxon>
        <taxon>Clitocybaceae</taxon>
        <taxon>Collybia</taxon>
    </lineage>
</organism>
<dbReference type="Gene3D" id="6.10.140.2220">
    <property type="match status" value="1"/>
</dbReference>
<keyword evidence="1" id="KW-0479">Metal-binding</keyword>
<dbReference type="EMBL" id="MU150425">
    <property type="protein sequence ID" value="KAF9456440.1"/>
    <property type="molecule type" value="Genomic_DNA"/>
</dbReference>
<proteinExistence type="predicted"/>
<evidence type="ECO:0000256" key="4">
    <source>
        <dbReference type="PROSITE-ProRule" id="PRU00134"/>
    </source>
</evidence>
<protein>
    <recommendedName>
        <fullName evidence="5">MYND-type domain-containing protein</fullName>
    </recommendedName>
</protein>
<dbReference type="Proteomes" id="UP000807353">
    <property type="component" value="Unassembled WGS sequence"/>
</dbReference>
<keyword evidence="7" id="KW-1185">Reference proteome</keyword>
<gene>
    <name evidence="6" type="ORF">BDZ94DRAFT_1275581</name>
</gene>
<dbReference type="AlphaFoldDB" id="A0A9P5XVF1"/>
<dbReference type="SUPFAM" id="SSF144232">
    <property type="entry name" value="HIT/MYND zinc finger-like"/>
    <property type="match status" value="1"/>
</dbReference>
<evidence type="ECO:0000256" key="2">
    <source>
        <dbReference type="ARBA" id="ARBA00022771"/>
    </source>
</evidence>
<comment type="caution">
    <text evidence="6">The sequence shown here is derived from an EMBL/GenBank/DDBJ whole genome shotgun (WGS) entry which is preliminary data.</text>
</comment>
<dbReference type="Pfam" id="PF01753">
    <property type="entry name" value="zf-MYND"/>
    <property type="match status" value="1"/>
</dbReference>
<dbReference type="Gene3D" id="1.25.40.20">
    <property type="entry name" value="Ankyrin repeat-containing domain"/>
    <property type="match status" value="1"/>
</dbReference>
<keyword evidence="2 4" id="KW-0863">Zinc-finger</keyword>
<dbReference type="OrthoDB" id="432970at2759"/>
<evidence type="ECO:0000313" key="6">
    <source>
        <dbReference type="EMBL" id="KAF9456440.1"/>
    </source>
</evidence>
<evidence type="ECO:0000313" key="7">
    <source>
        <dbReference type="Proteomes" id="UP000807353"/>
    </source>
</evidence>
<dbReference type="GO" id="GO:0008270">
    <property type="term" value="F:zinc ion binding"/>
    <property type="evidence" value="ECO:0007669"/>
    <property type="project" value="UniProtKB-KW"/>
</dbReference>
<reference evidence="6" key="1">
    <citation type="submission" date="2020-11" db="EMBL/GenBank/DDBJ databases">
        <authorList>
            <consortium name="DOE Joint Genome Institute"/>
            <person name="Ahrendt S."/>
            <person name="Riley R."/>
            <person name="Andreopoulos W."/>
            <person name="Labutti K."/>
            <person name="Pangilinan J."/>
            <person name="Ruiz-Duenas F.J."/>
            <person name="Barrasa J.M."/>
            <person name="Sanchez-Garcia M."/>
            <person name="Camarero S."/>
            <person name="Miyauchi S."/>
            <person name="Serrano A."/>
            <person name="Linde D."/>
            <person name="Babiker R."/>
            <person name="Drula E."/>
            <person name="Ayuso-Fernandez I."/>
            <person name="Pacheco R."/>
            <person name="Padilla G."/>
            <person name="Ferreira P."/>
            <person name="Barriuso J."/>
            <person name="Kellner H."/>
            <person name="Castanera R."/>
            <person name="Alfaro M."/>
            <person name="Ramirez L."/>
            <person name="Pisabarro A.G."/>
            <person name="Kuo A."/>
            <person name="Tritt A."/>
            <person name="Lipzen A."/>
            <person name="He G."/>
            <person name="Yan M."/>
            <person name="Ng V."/>
            <person name="Cullen D."/>
            <person name="Martin F."/>
            <person name="Rosso M.-N."/>
            <person name="Henrissat B."/>
            <person name="Hibbett D."/>
            <person name="Martinez A.T."/>
            <person name="Grigoriev I.V."/>
        </authorList>
    </citation>
    <scope>NUCLEOTIDE SEQUENCE</scope>
    <source>
        <strain evidence="6">CBS 247.69</strain>
    </source>
</reference>
<evidence type="ECO:0000259" key="5">
    <source>
        <dbReference type="PROSITE" id="PS50865"/>
    </source>
</evidence>
<dbReference type="PROSITE" id="PS50865">
    <property type="entry name" value="ZF_MYND_2"/>
    <property type="match status" value="1"/>
</dbReference>
<evidence type="ECO:0000256" key="1">
    <source>
        <dbReference type="ARBA" id="ARBA00022723"/>
    </source>
</evidence>
<name>A0A9P5XVF1_9AGAR</name>